<evidence type="ECO:0000313" key="2">
    <source>
        <dbReference type="Proteomes" id="UP000628079"/>
    </source>
</evidence>
<reference evidence="1" key="1">
    <citation type="journal article" date="2014" name="Int. J. Syst. Evol. Microbiol.">
        <title>Complete genome sequence of Corynebacterium casei LMG S-19264T (=DSM 44701T), isolated from a smear-ripened cheese.</title>
        <authorList>
            <consortium name="US DOE Joint Genome Institute (JGI-PGF)"/>
            <person name="Walter F."/>
            <person name="Albersmeier A."/>
            <person name="Kalinowski J."/>
            <person name="Ruckert C."/>
        </authorList>
    </citation>
    <scope>NUCLEOTIDE SEQUENCE</scope>
    <source>
        <strain evidence="1">CGMCC 1.10749</strain>
    </source>
</reference>
<gene>
    <name evidence="1" type="ORF">GCM10011314_21260</name>
</gene>
<dbReference type="AlphaFoldDB" id="A0A8H9FSV1"/>
<name>A0A8H9FSV1_9MICO</name>
<dbReference type="EMBL" id="BMEA01000002">
    <property type="protein sequence ID" value="GGB81398.1"/>
    <property type="molecule type" value="Genomic_DNA"/>
</dbReference>
<reference evidence="1" key="2">
    <citation type="submission" date="2020-09" db="EMBL/GenBank/DDBJ databases">
        <authorList>
            <person name="Sun Q."/>
            <person name="Zhou Y."/>
        </authorList>
    </citation>
    <scope>NUCLEOTIDE SEQUENCE</scope>
    <source>
        <strain evidence="1">CGMCC 1.10749</strain>
    </source>
</reference>
<proteinExistence type="predicted"/>
<sequence>MNPLEPLPRDVTAYETLLYSYITSHDTTLPHPLTYLDEEPAYWAASNGPRTPEEATHILNTPHLLTLLTELWYETPPSLEAIAVCRATPQGSTLLTATGHSRALDAQQEVGDTLVADSIPGPDDFLTLLLSKRSTHHIAVPLSHAAASDDLPLLEQIREGDIDLTAQVRGRAGDFTVTVTADGRGGRFGILQVGNHSRATFVLPLGDGARVTLALTSIKGGIRLAVLPDLASVLAEKAFGEIIAHSVRASDGTTQEVWRDLAMAAGAGSILYTAVADGLR</sequence>
<dbReference type="Proteomes" id="UP000628079">
    <property type="component" value="Unassembled WGS sequence"/>
</dbReference>
<comment type="caution">
    <text evidence="1">The sequence shown here is derived from an EMBL/GenBank/DDBJ whole genome shotgun (WGS) entry which is preliminary data.</text>
</comment>
<protein>
    <submittedName>
        <fullName evidence="1">Uncharacterized protein</fullName>
    </submittedName>
</protein>
<evidence type="ECO:0000313" key="1">
    <source>
        <dbReference type="EMBL" id="GGB81398.1"/>
    </source>
</evidence>
<accession>A0A8H9FSV1</accession>
<organism evidence="1 2">
    <name type="scientific">Knoellia flava</name>
    <dbReference type="NCBI Taxonomy" id="913969"/>
    <lineage>
        <taxon>Bacteria</taxon>
        <taxon>Bacillati</taxon>
        <taxon>Actinomycetota</taxon>
        <taxon>Actinomycetes</taxon>
        <taxon>Micrococcales</taxon>
        <taxon>Intrasporangiaceae</taxon>
        <taxon>Knoellia</taxon>
    </lineage>
</organism>
<dbReference type="RefSeq" id="WP_035945279.1">
    <property type="nucleotide sequence ID" value="NZ_BMEA01000002.1"/>
</dbReference>